<evidence type="ECO:0000313" key="10">
    <source>
        <dbReference type="EMBL" id="CPR11585.1"/>
    </source>
</evidence>
<protein>
    <recommendedName>
        <fullName evidence="4 9">Protein-L-isoaspartate O-methyltransferase</fullName>
        <ecNumber evidence="3 9">2.1.1.77</ecNumber>
    </recommendedName>
</protein>
<comment type="subcellular location">
    <subcellularLocation>
        <location evidence="1">Cytoplasm</location>
    </subcellularLocation>
</comment>
<dbReference type="RefSeq" id="WP_169718606.1">
    <property type="nucleotide sequence ID" value="NZ_CSTD01000002.1"/>
</dbReference>
<evidence type="ECO:0000256" key="5">
    <source>
        <dbReference type="ARBA" id="ARBA00022490"/>
    </source>
</evidence>
<accession>A0A0U0WB99</accession>
<proteinExistence type="inferred from homology"/>
<evidence type="ECO:0000256" key="3">
    <source>
        <dbReference type="ARBA" id="ARBA00011890"/>
    </source>
</evidence>
<dbReference type="SUPFAM" id="SSF53335">
    <property type="entry name" value="S-adenosyl-L-methionine-dependent methyltransferases"/>
    <property type="match status" value="1"/>
</dbReference>
<evidence type="ECO:0000313" key="11">
    <source>
        <dbReference type="Proteomes" id="UP000198875"/>
    </source>
</evidence>
<keyword evidence="8" id="KW-0949">S-adenosyl-L-methionine</keyword>
<keyword evidence="6 10" id="KW-0489">Methyltransferase</keyword>
<dbReference type="GO" id="GO:0030091">
    <property type="term" value="P:protein repair"/>
    <property type="evidence" value="ECO:0007669"/>
    <property type="project" value="UniProtKB-UniRule"/>
</dbReference>
<dbReference type="InterPro" id="IPR000682">
    <property type="entry name" value="PCMT"/>
</dbReference>
<gene>
    <name evidence="10" type="primary">pcm</name>
    <name evidence="10" type="ORF">BN971_02872</name>
</gene>
<dbReference type="AlphaFoldDB" id="A0A0U0WB99"/>
<dbReference type="InterPro" id="IPR027573">
    <property type="entry name" value="Methyltran_FxLD"/>
</dbReference>
<keyword evidence="5" id="KW-0963">Cytoplasm</keyword>
<evidence type="ECO:0000256" key="6">
    <source>
        <dbReference type="ARBA" id="ARBA00022603"/>
    </source>
</evidence>
<organism evidence="10 11">
    <name type="scientific">Mycobacterium bohemicum DSM 44277</name>
    <dbReference type="NCBI Taxonomy" id="1236609"/>
    <lineage>
        <taxon>Bacteria</taxon>
        <taxon>Bacillati</taxon>
        <taxon>Actinomycetota</taxon>
        <taxon>Actinomycetes</taxon>
        <taxon>Mycobacteriales</taxon>
        <taxon>Mycobacteriaceae</taxon>
        <taxon>Mycobacterium</taxon>
    </lineage>
</organism>
<comment type="similarity">
    <text evidence="2">Belongs to the methyltransferase superfamily. L-isoaspartyl/D-aspartyl protein methyltransferase family.</text>
</comment>
<evidence type="ECO:0000256" key="1">
    <source>
        <dbReference type="ARBA" id="ARBA00004496"/>
    </source>
</evidence>
<dbReference type="Gene3D" id="3.40.50.150">
    <property type="entry name" value="Vaccinia Virus protein VP39"/>
    <property type="match status" value="1"/>
</dbReference>
<evidence type="ECO:0000256" key="7">
    <source>
        <dbReference type="ARBA" id="ARBA00022679"/>
    </source>
</evidence>
<name>A0A0U0WB99_MYCBE</name>
<dbReference type="PANTHER" id="PTHR11579:SF0">
    <property type="entry name" value="PROTEIN-L-ISOASPARTATE(D-ASPARTATE) O-METHYLTRANSFERASE"/>
    <property type="match status" value="1"/>
</dbReference>
<dbReference type="PANTHER" id="PTHR11579">
    <property type="entry name" value="PROTEIN-L-ISOASPARTATE O-METHYLTRANSFERASE"/>
    <property type="match status" value="1"/>
</dbReference>
<evidence type="ECO:0000256" key="8">
    <source>
        <dbReference type="ARBA" id="ARBA00022691"/>
    </source>
</evidence>
<evidence type="ECO:0000256" key="9">
    <source>
        <dbReference type="NCBIfam" id="TIGR00080"/>
    </source>
</evidence>
<evidence type="ECO:0000256" key="4">
    <source>
        <dbReference type="ARBA" id="ARBA00013346"/>
    </source>
</evidence>
<dbReference type="PROSITE" id="PS01279">
    <property type="entry name" value="PCMT"/>
    <property type="match status" value="1"/>
</dbReference>
<dbReference type="EMBL" id="CSTD01000002">
    <property type="protein sequence ID" value="CPR11585.1"/>
    <property type="molecule type" value="Genomic_DNA"/>
</dbReference>
<dbReference type="Pfam" id="PF01135">
    <property type="entry name" value="PCMT"/>
    <property type="match status" value="1"/>
</dbReference>
<dbReference type="Proteomes" id="UP000198875">
    <property type="component" value="Unassembled WGS sequence"/>
</dbReference>
<reference evidence="10 11" key="1">
    <citation type="submission" date="2015-03" db="EMBL/GenBank/DDBJ databases">
        <authorList>
            <person name="Murphy D."/>
        </authorList>
    </citation>
    <scope>NUCLEOTIDE SEQUENCE [LARGE SCALE GENOMIC DNA]</scope>
    <source>
        <strain evidence="10 11">DSM 44277</strain>
    </source>
</reference>
<dbReference type="InterPro" id="IPR029063">
    <property type="entry name" value="SAM-dependent_MTases_sf"/>
</dbReference>
<dbReference type="GO" id="GO:0004719">
    <property type="term" value="F:protein-L-isoaspartate (D-aspartate) O-methyltransferase activity"/>
    <property type="evidence" value="ECO:0007669"/>
    <property type="project" value="UniProtKB-UniRule"/>
</dbReference>
<dbReference type="NCBIfam" id="TIGR00080">
    <property type="entry name" value="pimt"/>
    <property type="match status" value="1"/>
</dbReference>
<keyword evidence="7 10" id="KW-0808">Transferase</keyword>
<evidence type="ECO:0000256" key="2">
    <source>
        <dbReference type="ARBA" id="ARBA00005369"/>
    </source>
</evidence>
<dbReference type="GO" id="GO:0005737">
    <property type="term" value="C:cytoplasm"/>
    <property type="evidence" value="ECO:0007669"/>
    <property type="project" value="UniProtKB-SubCell"/>
</dbReference>
<sequence length="422" mass="45113">MNGVPGDPQQLRNQLVNQLRESGHATSERVISAFRAVPRHVFLPGIEPERAYRDEPLVIKSDPHGVPISSSSQPAIMARMLEQLDVRPGHRVLEIGTGSGYNAALLAHLVGESGVVVSVDIDVDLVENARARLAECGVSPVTVGCGDGGLGWTEHAPYDRIIATVAAADIPPAWVTQLAADGRLVMPMDLRGPQRSIAWHRVRDHLESVSVVRCGFMRLRGAFAGPETFRQIGREPPVFLGAAEHYPVDEDGLSAALAQPGPDVPSGVRATLDEVADGVSLWLALQEPAMAWVSSIGAAADRALFLGVYYAVRKPVGLGATALLGTDSLAALVRVDDEQPFELGALPLGPDGHRLAQRLVDHIHDWDTRGRPSTTGLHLSAYPRDCDAGAIAAPRIVIDTRYHRLVLTWASSSSSAHPETTG</sequence>
<dbReference type="GO" id="GO:0032259">
    <property type="term" value="P:methylation"/>
    <property type="evidence" value="ECO:0007669"/>
    <property type="project" value="UniProtKB-KW"/>
</dbReference>
<dbReference type="EC" id="2.1.1.77" evidence="3 9"/>
<dbReference type="NCBIfam" id="TIGR04364">
    <property type="entry name" value="methyltran_FxLD"/>
    <property type="match status" value="1"/>
</dbReference>